<gene>
    <name evidence="2" type="ORF">BJP25_24150</name>
</gene>
<keyword evidence="3" id="KW-1185">Reference proteome</keyword>
<organism evidence="2 3">
    <name type="scientific">Actinokineospora bangkokensis</name>
    <dbReference type="NCBI Taxonomy" id="1193682"/>
    <lineage>
        <taxon>Bacteria</taxon>
        <taxon>Bacillati</taxon>
        <taxon>Actinomycetota</taxon>
        <taxon>Actinomycetes</taxon>
        <taxon>Pseudonocardiales</taxon>
        <taxon>Pseudonocardiaceae</taxon>
        <taxon>Actinokineospora</taxon>
    </lineage>
</organism>
<keyword evidence="1" id="KW-1133">Transmembrane helix</keyword>
<dbReference type="RefSeq" id="WP_075976330.1">
    <property type="nucleotide sequence ID" value="NZ_MKQR01000018.1"/>
</dbReference>
<evidence type="ECO:0000313" key="3">
    <source>
        <dbReference type="Proteomes" id="UP000186040"/>
    </source>
</evidence>
<reference evidence="2 3" key="1">
    <citation type="submission" date="2016-10" db="EMBL/GenBank/DDBJ databases">
        <title>The Draft Genome Sequence of Actinokineospora bangkokensis 44EHWT reveals the biosynthetic pathway of antifungal compounds Thailandins with unusual extender unit butylmalonyl-CoA.</title>
        <authorList>
            <person name="Greule A."/>
            <person name="Intra B."/>
            <person name="Flemming S."/>
            <person name="Rommel M.G."/>
            <person name="Panbangred W."/>
            <person name="Bechthold A."/>
        </authorList>
    </citation>
    <scope>NUCLEOTIDE SEQUENCE [LARGE SCALE GENOMIC DNA]</scope>
    <source>
        <strain evidence="2 3">44EHW</strain>
    </source>
</reference>
<proteinExistence type="predicted"/>
<feature type="transmembrane region" description="Helical" evidence="1">
    <location>
        <begin position="297"/>
        <end position="321"/>
    </location>
</feature>
<comment type="caution">
    <text evidence="2">The sequence shown here is derived from an EMBL/GenBank/DDBJ whole genome shotgun (WGS) entry which is preliminary data.</text>
</comment>
<dbReference type="OrthoDB" id="343560at2"/>
<keyword evidence="1" id="KW-0812">Transmembrane</keyword>
<feature type="transmembrane region" description="Helical" evidence="1">
    <location>
        <begin position="261"/>
        <end position="285"/>
    </location>
</feature>
<accession>A0A1Q9LIV6</accession>
<dbReference type="STRING" id="1193682.BJP25_24150"/>
<feature type="transmembrane region" description="Helical" evidence="1">
    <location>
        <begin position="24"/>
        <end position="44"/>
    </location>
</feature>
<protein>
    <submittedName>
        <fullName evidence="2">Uncharacterized protein</fullName>
    </submittedName>
</protein>
<dbReference type="EMBL" id="MKQR01000018">
    <property type="protein sequence ID" value="OLR91924.1"/>
    <property type="molecule type" value="Genomic_DNA"/>
</dbReference>
<evidence type="ECO:0000256" key="1">
    <source>
        <dbReference type="SAM" id="Phobius"/>
    </source>
</evidence>
<feature type="transmembrane region" description="Helical" evidence="1">
    <location>
        <begin position="129"/>
        <end position="150"/>
    </location>
</feature>
<feature type="transmembrane region" description="Helical" evidence="1">
    <location>
        <begin position="227"/>
        <end position="249"/>
    </location>
</feature>
<name>A0A1Q9LIV6_9PSEU</name>
<sequence length="331" mass="34595">MSTATREAVGAAPRRSTEGWHRPLLVLAAAMAVAAVLTFAGVLLDPRVLVGEPVWVKPFKFALSIGTFAITWSWLRAVLTAGRRTADVIGWFLVLLLSVEYLGLVVQAFRGRRSHFNKQSAFDTVLGNVMGISAALIMVSSLVLAVLFLFARSRDRAAVWAIRAGALLSVVGMGFGPLMGAETEVQRAARLAGHGEGIFGGHSVGVPDGGPSMPLTGWSTVGGDLRIPHLVGIHALQVIPLVLVLVDLLARRWAALSPQAVRIGLVAVVSVSYAGLLATVAWQALRGQSLVHPDTATLTALGAVAGFALIGSAAVVGVGALRGKYRKPIAA</sequence>
<keyword evidence="1" id="KW-0472">Membrane</keyword>
<feature type="transmembrane region" description="Helical" evidence="1">
    <location>
        <begin position="59"/>
        <end position="79"/>
    </location>
</feature>
<evidence type="ECO:0000313" key="2">
    <source>
        <dbReference type="EMBL" id="OLR91924.1"/>
    </source>
</evidence>
<feature type="transmembrane region" description="Helical" evidence="1">
    <location>
        <begin position="157"/>
        <end position="175"/>
    </location>
</feature>
<dbReference type="AlphaFoldDB" id="A0A1Q9LIV6"/>
<dbReference type="Proteomes" id="UP000186040">
    <property type="component" value="Unassembled WGS sequence"/>
</dbReference>
<feature type="transmembrane region" description="Helical" evidence="1">
    <location>
        <begin position="88"/>
        <end position="109"/>
    </location>
</feature>